<sequence>MLELFRQKMPLSCLLYGLLERCFSAERLDRIFLENAKEQYTREILFSTVCDLMLSVVLKVHPSINAAYQKQPEPLGVTVSALYEKLKGVELPVSQALLRDTSEDLSAILDALGFIPEPWLPGYPVRILDGNCLAASEKRLAVHQNVSGAALPGKSLVVFDPERRLMRDVFPCEDGHAQERRLLDAVADSMKAGELWIADRNFCTLGLLGQVHGRGAYALMRLHQNLPLTEETLFSCADENAGRRLLEKRVGVAGRPYRLVRVELEQPSRDGDAFIDLLTDLPAEIPAAAVADLYRRCWTLETAFQHVEKHFNSEIETLAYPKAALFGFAVALVAYNIFSVMISALDCAHQKPVSKDISGYYIAHEIAATFLALIQLGEGLDWRFVAACAPPEFAAWLRDTARHVNLRALKKHSRGPKQPKTKPPYDPKQPHVSTYQLLRGKK</sequence>
<name>A0A1Y6CVL2_9GAMM</name>
<gene>
    <name evidence="4" type="ORF">SAMN02949497_2021</name>
    <name evidence="5" type="ORF">SAMN02949497_3055</name>
</gene>
<dbReference type="PANTHER" id="PTHR33258:SF1">
    <property type="entry name" value="TRANSPOSASE INSL FOR INSERTION SEQUENCE ELEMENT IS186A-RELATED"/>
    <property type="match status" value="1"/>
</dbReference>
<dbReference type="SUPFAM" id="SSF53098">
    <property type="entry name" value="Ribonuclease H-like"/>
    <property type="match status" value="1"/>
</dbReference>
<keyword evidence="6" id="KW-1185">Reference proteome</keyword>
<feature type="transmembrane region" description="Helical" evidence="2">
    <location>
        <begin position="323"/>
        <end position="345"/>
    </location>
</feature>
<dbReference type="PANTHER" id="PTHR33258">
    <property type="entry name" value="TRANSPOSASE INSL FOR INSERTION SEQUENCE ELEMENT IS186A-RELATED"/>
    <property type="match status" value="1"/>
</dbReference>
<dbReference type="EMBL" id="FXAM01000001">
    <property type="protein sequence ID" value="SMF95681.1"/>
    <property type="molecule type" value="Genomic_DNA"/>
</dbReference>
<dbReference type="GO" id="GO:0006313">
    <property type="term" value="P:DNA transposition"/>
    <property type="evidence" value="ECO:0007669"/>
    <property type="project" value="InterPro"/>
</dbReference>
<evidence type="ECO:0000313" key="4">
    <source>
        <dbReference type="EMBL" id="SMF94689.1"/>
    </source>
</evidence>
<keyword evidence="2" id="KW-1133">Transmembrane helix</keyword>
<accession>A0A1Y6CVL2</accession>
<keyword evidence="2" id="KW-0812">Transmembrane</keyword>
<evidence type="ECO:0000313" key="6">
    <source>
        <dbReference type="Proteomes" id="UP000192923"/>
    </source>
</evidence>
<dbReference type="OrthoDB" id="574256at2"/>
<protein>
    <submittedName>
        <fullName evidence="4">Transposase DDE domain-containing protein</fullName>
    </submittedName>
</protein>
<dbReference type="EMBL" id="FXAM01000001">
    <property type="protein sequence ID" value="SMF94689.1"/>
    <property type="molecule type" value="Genomic_DNA"/>
</dbReference>
<feature type="compositionally biased region" description="Basic residues" evidence="1">
    <location>
        <begin position="411"/>
        <end position="420"/>
    </location>
</feature>
<dbReference type="RefSeq" id="WP_085212290.1">
    <property type="nucleotide sequence ID" value="NZ_FXAM01000001.1"/>
</dbReference>
<dbReference type="InterPro" id="IPR002559">
    <property type="entry name" value="Transposase_11"/>
</dbReference>
<dbReference type="AlphaFoldDB" id="A0A1Y6CVL2"/>
<feature type="region of interest" description="Disordered" evidence="1">
    <location>
        <begin position="411"/>
        <end position="442"/>
    </location>
</feature>
<dbReference type="GO" id="GO:0003677">
    <property type="term" value="F:DNA binding"/>
    <property type="evidence" value="ECO:0007669"/>
    <property type="project" value="InterPro"/>
</dbReference>
<evidence type="ECO:0000259" key="3">
    <source>
        <dbReference type="Pfam" id="PF01609"/>
    </source>
</evidence>
<dbReference type="InterPro" id="IPR012337">
    <property type="entry name" value="RNaseH-like_sf"/>
</dbReference>
<feature type="domain" description="Transposase IS4-like" evidence="3">
    <location>
        <begin position="123"/>
        <end position="336"/>
    </location>
</feature>
<dbReference type="Proteomes" id="UP000192923">
    <property type="component" value="Unassembled WGS sequence"/>
</dbReference>
<evidence type="ECO:0000313" key="5">
    <source>
        <dbReference type="EMBL" id="SMF95681.1"/>
    </source>
</evidence>
<organism evidence="4 6">
    <name type="scientific">Methylomagnum ishizawai</name>
    <dbReference type="NCBI Taxonomy" id="1760988"/>
    <lineage>
        <taxon>Bacteria</taxon>
        <taxon>Pseudomonadati</taxon>
        <taxon>Pseudomonadota</taxon>
        <taxon>Gammaproteobacteria</taxon>
        <taxon>Methylococcales</taxon>
        <taxon>Methylococcaceae</taxon>
        <taxon>Methylomagnum</taxon>
    </lineage>
</organism>
<reference evidence="4 6" key="1">
    <citation type="submission" date="2016-12" db="EMBL/GenBank/DDBJ databases">
        <authorList>
            <person name="Song W.-J."/>
            <person name="Kurnit D.M."/>
        </authorList>
    </citation>
    <scope>NUCLEOTIDE SEQUENCE [LARGE SCALE GENOMIC DNA]</scope>
    <source>
        <strain evidence="4 6">175</strain>
    </source>
</reference>
<keyword evidence="2" id="KW-0472">Membrane</keyword>
<dbReference type="Pfam" id="PF01609">
    <property type="entry name" value="DDE_Tnp_1"/>
    <property type="match status" value="1"/>
</dbReference>
<evidence type="ECO:0000256" key="1">
    <source>
        <dbReference type="SAM" id="MobiDB-lite"/>
    </source>
</evidence>
<evidence type="ECO:0000256" key="2">
    <source>
        <dbReference type="SAM" id="Phobius"/>
    </source>
</evidence>
<dbReference type="GO" id="GO:0004803">
    <property type="term" value="F:transposase activity"/>
    <property type="evidence" value="ECO:0007669"/>
    <property type="project" value="InterPro"/>
</dbReference>
<proteinExistence type="predicted"/>